<evidence type="ECO:0000313" key="1">
    <source>
        <dbReference type="EMBL" id="SER49340.1"/>
    </source>
</evidence>
<gene>
    <name evidence="1" type="ORF">SAMN05518684_101383</name>
</gene>
<dbReference type="RefSeq" id="WP_093047299.1">
    <property type="nucleotide sequence ID" value="NZ_FOGT01000001.1"/>
</dbReference>
<organism evidence="1 2">
    <name type="scientific">Salipaludibacillus aurantiacus</name>
    <dbReference type="NCBI Taxonomy" id="1601833"/>
    <lineage>
        <taxon>Bacteria</taxon>
        <taxon>Bacillati</taxon>
        <taxon>Bacillota</taxon>
        <taxon>Bacilli</taxon>
        <taxon>Bacillales</taxon>
        <taxon>Bacillaceae</taxon>
    </lineage>
</organism>
<dbReference type="OrthoDB" id="2967812at2"/>
<evidence type="ECO:0000313" key="2">
    <source>
        <dbReference type="Proteomes" id="UP000198571"/>
    </source>
</evidence>
<dbReference type="EMBL" id="FOGT01000001">
    <property type="protein sequence ID" value="SER49340.1"/>
    <property type="molecule type" value="Genomic_DNA"/>
</dbReference>
<name>A0A1H9PMM6_9BACI</name>
<accession>A0A1H9PMM6</accession>
<reference evidence="2" key="1">
    <citation type="submission" date="2016-10" db="EMBL/GenBank/DDBJ databases">
        <authorList>
            <person name="Varghese N."/>
            <person name="Submissions S."/>
        </authorList>
    </citation>
    <scope>NUCLEOTIDE SEQUENCE [LARGE SCALE GENOMIC DNA]</scope>
    <source>
        <strain evidence="2">S9</strain>
    </source>
</reference>
<dbReference type="AlphaFoldDB" id="A0A1H9PMM6"/>
<protein>
    <submittedName>
        <fullName evidence="1">Uncharacterized protein</fullName>
    </submittedName>
</protein>
<dbReference type="STRING" id="1601833.SAMN05518684_101383"/>
<proteinExistence type="predicted"/>
<dbReference type="Proteomes" id="UP000198571">
    <property type="component" value="Unassembled WGS sequence"/>
</dbReference>
<keyword evidence="2" id="KW-1185">Reference proteome</keyword>
<sequence>MEKKYLTISDDVTAGYYYFSEYVICVEVTKQGKSLGSFCSDISQFEEWDEEEVAELVKNHVHQVENAQTYQPDRSHVLNGGMEIKYHQHWEDFYCVEVYEKGKEIGSFCADRASFEEWMEDDQHLSEVVRSQLQR</sequence>